<evidence type="ECO:0000256" key="1">
    <source>
        <dbReference type="SAM" id="Phobius"/>
    </source>
</evidence>
<dbReference type="Ensembl" id="ENSMMUT00000084045.1">
    <property type="protein sequence ID" value="ENSMMUP00000074209.1"/>
    <property type="gene ID" value="ENSMMUG00000057544.1"/>
</dbReference>
<sequence length="200" mass="22584">VFGESKVIVRFLFLFFLLNFLLDSFFFFSETKSHSVAQAGVQWVQWRDLSSLQPLPPRLKRFSCLSLLSNWDCRCLPPCPANFCLFVLRRSLALLPRLVCRVQWRDLGSLQSPPPGFKCLFVCFCLFLRLSLTLSPRLECSGEISAHCNLHPPSSSDSTVSVSQVAGTTGACHHAWLIFVFLVKTEFHHIGQAGLQFLTS</sequence>
<proteinExistence type="predicted"/>
<reference evidence="2" key="4">
    <citation type="submission" date="2025-09" db="UniProtKB">
        <authorList>
            <consortium name="Ensembl"/>
        </authorList>
    </citation>
    <scope>IDENTIFICATION</scope>
    <source>
        <strain evidence="2">17573</strain>
    </source>
</reference>
<evidence type="ECO:0000313" key="2">
    <source>
        <dbReference type="Ensembl" id="ENSMMUP00000074209.1"/>
    </source>
</evidence>
<dbReference type="PANTHER" id="PTHR12138">
    <property type="entry name" value="PRIMATE-EXPANDED PROTEIN FAMILY"/>
    <property type="match status" value="1"/>
</dbReference>
<dbReference type="Proteomes" id="UP000006718">
    <property type="component" value="Chromosome 4"/>
</dbReference>
<dbReference type="VEuPathDB" id="HostDB:ENSMMUG00000057544"/>
<keyword evidence="1" id="KW-1133">Transmembrane helix</keyword>
<name>A0A5F8A8L2_MACMU</name>
<keyword evidence="3" id="KW-1185">Reference proteome</keyword>
<keyword evidence="1" id="KW-0812">Transmembrane</keyword>
<dbReference type="GeneTree" id="ENSGT01150000286943"/>
<dbReference type="Bgee" id="ENSMMUG00000057544">
    <property type="expression patterns" value="Expressed in ileum and 18 other cell types or tissues"/>
</dbReference>
<protein>
    <submittedName>
        <fullName evidence="2">Uncharacterized protein</fullName>
    </submittedName>
</protein>
<keyword evidence="1" id="KW-0472">Membrane</keyword>
<reference evidence="2" key="3">
    <citation type="submission" date="2025-08" db="UniProtKB">
        <authorList>
            <consortium name="Ensembl"/>
        </authorList>
    </citation>
    <scope>IDENTIFICATION</scope>
    <source>
        <strain evidence="2">17573</strain>
    </source>
</reference>
<dbReference type="AlphaFoldDB" id="A0A5F8A8L2"/>
<feature type="transmembrane region" description="Helical" evidence="1">
    <location>
        <begin position="7"/>
        <end position="28"/>
    </location>
</feature>
<evidence type="ECO:0000313" key="3">
    <source>
        <dbReference type="Proteomes" id="UP000006718"/>
    </source>
</evidence>
<dbReference type="PRINTS" id="PR02045">
    <property type="entry name" value="F138DOMAIN"/>
</dbReference>
<reference evidence="2" key="2">
    <citation type="submission" date="2019-01" db="EMBL/GenBank/DDBJ databases">
        <authorList>
            <person name="Graves T."/>
            <person name="Eichler E.E."/>
            <person name="Wilson R.K."/>
        </authorList>
    </citation>
    <scope>NUCLEOTIDE SEQUENCE [LARGE SCALE GENOMIC DNA]</scope>
    <source>
        <strain evidence="2">17573</strain>
    </source>
</reference>
<dbReference type="InParanoid" id="A0A5F8A8L2"/>
<accession>A0A5F8A8L2</accession>
<dbReference type="PANTHER" id="PTHR12138:SF155">
    <property type="entry name" value="DOWN SYNDROME CRITICAL REGION PROTEIN 8"/>
    <property type="match status" value="1"/>
</dbReference>
<reference evidence="3" key="1">
    <citation type="journal article" date="2007" name="Science">
        <title>Evolutionary and biomedical insights from the rhesus macaque genome.</title>
        <authorList>
            <person name="Gibbs R.A."/>
            <person name="Rogers J."/>
            <person name="Katze M.G."/>
            <person name="Bumgarner R."/>
            <person name="Weinstock G.M."/>
            <person name="Mardis E.R."/>
            <person name="Remington K.A."/>
            <person name="Strausberg R.L."/>
            <person name="Venter J.C."/>
            <person name="Wilson R.K."/>
            <person name="Batzer M.A."/>
            <person name="Bustamante C.D."/>
            <person name="Eichler E.E."/>
            <person name="Hahn M.W."/>
            <person name="Hardison R.C."/>
            <person name="Makova K.D."/>
            <person name="Miller W."/>
            <person name="Milosavljevic A."/>
            <person name="Palermo R.E."/>
            <person name="Siepel A."/>
            <person name="Sikela J.M."/>
            <person name="Attaway T."/>
            <person name="Bell S."/>
            <person name="Bernard K.E."/>
            <person name="Buhay C.J."/>
            <person name="Chandrabose M.N."/>
            <person name="Dao M."/>
            <person name="Davis C."/>
            <person name="Delehaunty K.D."/>
            <person name="Ding Y."/>
            <person name="Dinh H.H."/>
            <person name="Dugan-Rocha S."/>
            <person name="Fulton L.A."/>
            <person name="Gabisi R.A."/>
            <person name="Garner T.T."/>
            <person name="Godfrey J."/>
            <person name="Hawes A.C."/>
            <person name="Hernandez J."/>
            <person name="Hines S."/>
            <person name="Holder M."/>
            <person name="Hume J."/>
            <person name="Jhangiani S.N."/>
            <person name="Joshi V."/>
            <person name="Khan Z.M."/>
            <person name="Kirkness E.F."/>
            <person name="Cree A."/>
            <person name="Fowler R.G."/>
            <person name="Lee S."/>
            <person name="Lewis L.R."/>
            <person name="Li Z."/>
            <person name="Liu Y.-S."/>
            <person name="Moore S.M."/>
            <person name="Muzny D."/>
            <person name="Nazareth L.V."/>
            <person name="Ngo D.N."/>
            <person name="Okwuonu G.O."/>
            <person name="Pai G."/>
            <person name="Parker D."/>
            <person name="Paul H.A."/>
            <person name="Pfannkoch C."/>
            <person name="Pohl C.S."/>
            <person name="Rogers Y.-H.C."/>
            <person name="Ruiz S.J."/>
            <person name="Sabo A."/>
            <person name="Santibanez J."/>
            <person name="Schneider B.W."/>
            <person name="Smith S.M."/>
            <person name="Sodergren E."/>
            <person name="Svatek A.F."/>
            <person name="Utterback T.R."/>
            <person name="Vattathil S."/>
            <person name="Warren W."/>
            <person name="White C.S."/>
            <person name="Chinwalla A.T."/>
            <person name="Feng Y."/>
            <person name="Halpern A.L."/>
            <person name="Hillier L.W."/>
            <person name="Huang X."/>
            <person name="Minx P."/>
            <person name="Nelson J.O."/>
            <person name="Pepin K.H."/>
            <person name="Qin X."/>
            <person name="Sutton G.G."/>
            <person name="Venter E."/>
            <person name="Walenz B.P."/>
            <person name="Wallis J.W."/>
            <person name="Worley K.C."/>
            <person name="Yang S.-P."/>
            <person name="Jones S.M."/>
            <person name="Marra M.A."/>
            <person name="Rocchi M."/>
            <person name="Schein J.E."/>
            <person name="Baertsch R."/>
            <person name="Clarke L."/>
            <person name="Csuros M."/>
            <person name="Glasscock J."/>
            <person name="Harris R.A."/>
            <person name="Havlak P."/>
            <person name="Jackson A.R."/>
            <person name="Jiang H."/>
            <person name="Liu Y."/>
            <person name="Messina D.N."/>
            <person name="Shen Y."/>
            <person name="Song H.X.-Z."/>
            <person name="Wylie T."/>
            <person name="Zhang L."/>
            <person name="Birney E."/>
            <person name="Han K."/>
            <person name="Konkel M.K."/>
            <person name="Lee J."/>
            <person name="Smit A.F.A."/>
            <person name="Ullmer B."/>
            <person name="Wang H."/>
            <person name="Xing J."/>
            <person name="Burhans R."/>
            <person name="Cheng Z."/>
            <person name="Karro J.E."/>
            <person name="Ma J."/>
            <person name="Raney B."/>
            <person name="She X."/>
            <person name="Cox M.J."/>
            <person name="Demuth J.P."/>
            <person name="Dumas L.J."/>
            <person name="Han S.-G."/>
            <person name="Hopkins J."/>
            <person name="Karimpour-Fard A."/>
            <person name="Kim Y.H."/>
            <person name="Pollack J.R."/>
            <person name="Vinar T."/>
            <person name="Addo-Quaye C."/>
            <person name="Degenhardt J."/>
            <person name="Denby A."/>
            <person name="Hubisz M.J."/>
            <person name="Indap A."/>
            <person name="Kosiol C."/>
            <person name="Lahn B.T."/>
            <person name="Lawson H.A."/>
            <person name="Marklein A."/>
            <person name="Nielsen R."/>
            <person name="Vallender E.J."/>
            <person name="Clark A.G."/>
            <person name="Ferguson B."/>
            <person name="Hernandez R.D."/>
            <person name="Hirani K."/>
            <person name="Kehrer-Sawatzki H."/>
            <person name="Kolb J."/>
            <person name="Patil S."/>
            <person name="Pu L.-L."/>
            <person name="Ren Y."/>
            <person name="Smith D.G."/>
            <person name="Wheeler D.A."/>
            <person name="Schenck I."/>
            <person name="Ball E.V."/>
            <person name="Chen R."/>
            <person name="Cooper D.N."/>
            <person name="Giardine B."/>
            <person name="Hsu F."/>
            <person name="Kent W.J."/>
            <person name="Lesk A."/>
            <person name="Nelson D.L."/>
            <person name="O'brien W.E."/>
            <person name="Pruefer K."/>
            <person name="Stenson P.D."/>
            <person name="Wallace J.C."/>
            <person name="Ke H."/>
            <person name="Liu X.-M."/>
            <person name="Wang P."/>
            <person name="Xiang A.P."/>
            <person name="Yang F."/>
            <person name="Barber G.P."/>
            <person name="Haussler D."/>
            <person name="Karolchik D."/>
            <person name="Kern A.D."/>
            <person name="Kuhn R.M."/>
            <person name="Smith K.E."/>
            <person name="Zwieg A.S."/>
        </authorList>
    </citation>
    <scope>NUCLEOTIDE SEQUENCE [LARGE SCALE GENOMIC DNA]</scope>
    <source>
        <strain evidence="3">17573</strain>
    </source>
</reference>
<organism evidence="2 3">
    <name type="scientific">Macaca mulatta</name>
    <name type="common">Rhesus macaque</name>
    <dbReference type="NCBI Taxonomy" id="9544"/>
    <lineage>
        <taxon>Eukaryota</taxon>
        <taxon>Metazoa</taxon>
        <taxon>Chordata</taxon>
        <taxon>Craniata</taxon>
        <taxon>Vertebrata</taxon>
        <taxon>Euteleostomi</taxon>
        <taxon>Mammalia</taxon>
        <taxon>Eutheria</taxon>
        <taxon>Euarchontoglires</taxon>
        <taxon>Primates</taxon>
        <taxon>Haplorrhini</taxon>
        <taxon>Catarrhini</taxon>
        <taxon>Cercopithecidae</taxon>
        <taxon>Cercopithecinae</taxon>
        <taxon>Macaca</taxon>
    </lineage>
</organism>